<dbReference type="InterPro" id="IPR042281">
    <property type="entry name" value="GpdQ_beta-strand"/>
</dbReference>
<dbReference type="EMBL" id="BOVJ01000113">
    <property type="protein sequence ID" value="GIQ64920.1"/>
    <property type="molecule type" value="Genomic_DNA"/>
</dbReference>
<dbReference type="InterPro" id="IPR029052">
    <property type="entry name" value="Metallo-depent_PP-like"/>
</dbReference>
<evidence type="ECO:0000313" key="2">
    <source>
        <dbReference type="Proteomes" id="UP000680304"/>
    </source>
</evidence>
<protein>
    <recommendedName>
        <fullName evidence="3">Calcineurin-like phosphoesterase domain-containing protein</fullName>
    </recommendedName>
</protein>
<proteinExistence type="predicted"/>
<keyword evidence="2" id="KW-1185">Reference proteome</keyword>
<accession>A0ABQ4N9J5</accession>
<gene>
    <name evidence="1" type="ORF">PACILC2_34880</name>
</gene>
<dbReference type="Gene3D" id="3.30.750.180">
    <property type="entry name" value="GpdQ, beta-strand dimerisation domain"/>
    <property type="match status" value="1"/>
</dbReference>
<dbReference type="SUPFAM" id="SSF56300">
    <property type="entry name" value="Metallo-dependent phosphatases"/>
    <property type="match status" value="1"/>
</dbReference>
<dbReference type="RefSeq" id="WP_244863553.1">
    <property type="nucleotide sequence ID" value="NZ_BOVJ01000113.1"/>
</dbReference>
<organism evidence="1 2">
    <name type="scientific">Paenibacillus cisolokensis</name>
    <dbReference type="NCBI Taxonomy" id="1658519"/>
    <lineage>
        <taxon>Bacteria</taxon>
        <taxon>Bacillati</taxon>
        <taxon>Bacillota</taxon>
        <taxon>Bacilli</taxon>
        <taxon>Bacillales</taxon>
        <taxon>Paenibacillaceae</taxon>
        <taxon>Paenibacillus</taxon>
    </lineage>
</organism>
<comment type="caution">
    <text evidence="1">The sequence shown here is derived from an EMBL/GenBank/DDBJ whole genome shotgun (WGS) entry which is preliminary data.</text>
</comment>
<evidence type="ECO:0008006" key="3">
    <source>
        <dbReference type="Google" id="ProtNLM"/>
    </source>
</evidence>
<dbReference type="Proteomes" id="UP000680304">
    <property type="component" value="Unassembled WGS sequence"/>
</dbReference>
<reference evidence="1 2" key="1">
    <citation type="submission" date="2021-04" db="EMBL/GenBank/DDBJ databases">
        <title>Draft genome sequence of Paenibacillus cisolokensis, LC2-13A.</title>
        <authorList>
            <person name="Uke A."/>
            <person name="Chhe C."/>
            <person name="Baramee S."/>
            <person name="Kosugi A."/>
        </authorList>
    </citation>
    <scope>NUCLEOTIDE SEQUENCE [LARGE SCALE GENOMIC DNA]</scope>
    <source>
        <strain evidence="1 2">LC2-13A</strain>
    </source>
</reference>
<sequence>MAFGSARIFNGRSPQYAVRCGDCVIHIVPNQWEADTLYYWHEAQVPYFAEDQIGRLEAAVSQHPDCVHLLSIHNPIFGVSPEQSGLAGIVHAVPDAFREAVTGLVQKHPNIKGVLSGHSHINTLVRDGEAIYASGSSFVETPFEYKVVEVTKHSLRIETRKVKSALRFAPAYNPSRAFVQGRPQDREAKLRF</sequence>
<name>A0ABQ4N9J5_9BACL</name>
<evidence type="ECO:0000313" key="1">
    <source>
        <dbReference type="EMBL" id="GIQ64920.1"/>
    </source>
</evidence>